<dbReference type="AlphaFoldDB" id="A0A1V6C822"/>
<protein>
    <recommendedName>
        <fullName evidence="2">Prophage minor tail protein Z (GPZ)</fullName>
    </recommendedName>
</protein>
<evidence type="ECO:0000313" key="1">
    <source>
        <dbReference type="EMBL" id="OQB73011.1"/>
    </source>
</evidence>
<dbReference type="EMBL" id="MWDQ01000103">
    <property type="protein sequence ID" value="OQB73011.1"/>
    <property type="molecule type" value="Genomic_DNA"/>
</dbReference>
<evidence type="ECO:0008006" key="2">
    <source>
        <dbReference type="Google" id="ProtNLM"/>
    </source>
</evidence>
<organism evidence="1">
    <name type="scientific">candidate division TA06 bacterium ADurb.Bin131</name>
    <dbReference type="NCBI Taxonomy" id="1852827"/>
    <lineage>
        <taxon>Bacteria</taxon>
        <taxon>Bacteria division TA06</taxon>
    </lineage>
</organism>
<name>A0A1V6C822_UNCT6</name>
<reference evidence="1" key="1">
    <citation type="submission" date="2017-02" db="EMBL/GenBank/DDBJ databases">
        <title>Delving into the versatile metabolic prowess of the omnipresent phylum Bacteroidetes.</title>
        <authorList>
            <person name="Nobu M.K."/>
            <person name="Mei R."/>
            <person name="Narihiro T."/>
            <person name="Kuroda K."/>
            <person name="Liu W.-T."/>
        </authorList>
    </citation>
    <scope>NUCLEOTIDE SEQUENCE</scope>
    <source>
        <strain evidence="1">ADurb.Bin131</strain>
    </source>
</reference>
<gene>
    <name evidence="1" type="ORF">BWX89_01127</name>
</gene>
<proteinExistence type="predicted"/>
<comment type="caution">
    <text evidence="1">The sequence shown here is derived from an EMBL/GenBank/DDBJ whole genome shotgun (WGS) entry which is preliminary data.</text>
</comment>
<sequence>MVGVNMKIEGISEVSNRIKEMKQSLRIERRKAIENSSVYLMNYIQDKKLSGQVLKRRTARLADSIGYKVEEKGTSFIGRVGTPVVYSVIHETGGTIRAKNAKYLTIPLSDAMTPAGVVRKPARQWADTFVRKIRNNLFIFSKESGSPVPIFLLKKSVNIPKRPYIKPALQETKDKIFEMIGEAVKISVKIANGEK</sequence>
<dbReference type="Proteomes" id="UP000485562">
    <property type="component" value="Unassembled WGS sequence"/>
</dbReference>
<accession>A0A1V6C822</accession>